<protein>
    <submittedName>
        <fullName evidence="2">DUF3306 domain-containing protein</fullName>
    </submittedName>
</protein>
<name>A0A6P1T430_9RHOB</name>
<dbReference type="InterPro" id="IPR021735">
    <property type="entry name" value="DUF3306"/>
</dbReference>
<feature type="region of interest" description="Disordered" evidence="1">
    <location>
        <begin position="1"/>
        <end position="68"/>
    </location>
</feature>
<evidence type="ECO:0000313" key="2">
    <source>
        <dbReference type="EMBL" id="QHQ35282.1"/>
    </source>
</evidence>
<accession>A0A6P1T430</accession>
<dbReference type="AlphaFoldDB" id="A0A6P1T430"/>
<dbReference type="Pfam" id="PF11748">
    <property type="entry name" value="DUF3306"/>
    <property type="match status" value="1"/>
</dbReference>
<organism evidence="2 3">
    <name type="scientific">Algicella marina</name>
    <dbReference type="NCBI Taxonomy" id="2683284"/>
    <lineage>
        <taxon>Bacteria</taxon>
        <taxon>Pseudomonadati</taxon>
        <taxon>Pseudomonadota</taxon>
        <taxon>Alphaproteobacteria</taxon>
        <taxon>Rhodobacterales</taxon>
        <taxon>Paracoccaceae</taxon>
        <taxon>Algicella</taxon>
    </lineage>
</organism>
<reference evidence="2 3" key="1">
    <citation type="submission" date="2019-12" db="EMBL/GenBank/DDBJ databases">
        <title>Complete genome sequence of Algicella marina strain 9Alg 56(T) isolated from the red alga Tichocarpus crinitus.</title>
        <authorList>
            <person name="Kim S.-G."/>
            <person name="Nedashkovskaya O.I."/>
        </authorList>
    </citation>
    <scope>NUCLEOTIDE SEQUENCE [LARGE SCALE GENOMIC DNA]</scope>
    <source>
        <strain evidence="2 3">9Alg 56</strain>
    </source>
</reference>
<dbReference type="EMBL" id="CP046620">
    <property type="protein sequence ID" value="QHQ35282.1"/>
    <property type="molecule type" value="Genomic_DNA"/>
</dbReference>
<dbReference type="Proteomes" id="UP000464495">
    <property type="component" value="Chromosome"/>
</dbReference>
<feature type="compositionally biased region" description="Acidic residues" evidence="1">
    <location>
        <begin position="21"/>
        <end position="45"/>
    </location>
</feature>
<feature type="region of interest" description="Disordered" evidence="1">
    <location>
        <begin position="146"/>
        <end position="183"/>
    </location>
</feature>
<dbReference type="RefSeq" id="WP_161861849.1">
    <property type="nucleotide sequence ID" value="NZ_CP046620.1"/>
</dbReference>
<gene>
    <name evidence="2" type="ORF">GO499_08760</name>
</gene>
<evidence type="ECO:0000313" key="3">
    <source>
        <dbReference type="Proteomes" id="UP000464495"/>
    </source>
</evidence>
<proteinExistence type="predicted"/>
<keyword evidence="3" id="KW-1185">Reference proteome</keyword>
<sequence>MKEDEKPFLSRWSERKLKDPPEDETPEPALDETREEDVAGEDETIADSRLLEDMGLPDPDTLRKGDDFSGFMQSGIPSRIRNRALRQLWKSNPVLANLDGLVDHGEDYTDAATVKSDMRTLYEVGKGMFSATQHAVEKAAALAELDESENTEKDDGQDVVDQGEDLTPAISCEEEKTKPEVATAAGVRRRMQFTFDE</sequence>
<dbReference type="KEGG" id="amaq:GO499_08760"/>
<evidence type="ECO:0000256" key="1">
    <source>
        <dbReference type="SAM" id="MobiDB-lite"/>
    </source>
</evidence>
<feature type="compositionally biased region" description="Basic and acidic residues" evidence="1">
    <location>
        <begin position="1"/>
        <end position="20"/>
    </location>
</feature>